<dbReference type="EnsemblPlants" id="TuG1812G0200001092.01.T01">
    <property type="protein sequence ID" value="TuG1812G0200001092.01.T01.cds267067"/>
    <property type="gene ID" value="TuG1812G0200001092.01"/>
</dbReference>
<proteinExistence type="predicted"/>
<organism evidence="1 2">
    <name type="scientific">Triticum urartu</name>
    <name type="common">Red wild einkorn</name>
    <name type="synonym">Crithodium urartu</name>
    <dbReference type="NCBI Taxonomy" id="4572"/>
    <lineage>
        <taxon>Eukaryota</taxon>
        <taxon>Viridiplantae</taxon>
        <taxon>Streptophyta</taxon>
        <taxon>Embryophyta</taxon>
        <taxon>Tracheophyta</taxon>
        <taxon>Spermatophyta</taxon>
        <taxon>Magnoliopsida</taxon>
        <taxon>Liliopsida</taxon>
        <taxon>Poales</taxon>
        <taxon>Poaceae</taxon>
        <taxon>BOP clade</taxon>
        <taxon>Pooideae</taxon>
        <taxon>Triticodae</taxon>
        <taxon>Triticeae</taxon>
        <taxon>Triticinae</taxon>
        <taxon>Triticum</taxon>
    </lineage>
</organism>
<name>A0A8R7PAD3_TRIUA</name>
<protein>
    <submittedName>
        <fullName evidence="1">Uncharacterized protein</fullName>
    </submittedName>
</protein>
<keyword evidence="2" id="KW-1185">Reference proteome</keyword>
<dbReference type="Gramene" id="TuG1812G0200001092.01.T01">
    <property type="protein sequence ID" value="TuG1812G0200001092.01.T01.cds267067"/>
    <property type="gene ID" value="TuG1812G0200001092.01"/>
</dbReference>
<dbReference type="Proteomes" id="UP000015106">
    <property type="component" value="Chromosome 2"/>
</dbReference>
<reference evidence="1" key="3">
    <citation type="submission" date="2022-06" db="UniProtKB">
        <authorList>
            <consortium name="EnsemblPlants"/>
        </authorList>
    </citation>
    <scope>IDENTIFICATION</scope>
</reference>
<evidence type="ECO:0000313" key="1">
    <source>
        <dbReference type="EnsemblPlants" id="TuG1812G0200001092.01.T01.cds267067"/>
    </source>
</evidence>
<reference evidence="1" key="2">
    <citation type="submission" date="2018-03" db="EMBL/GenBank/DDBJ databases">
        <title>The Triticum urartu genome reveals the dynamic nature of wheat genome evolution.</title>
        <authorList>
            <person name="Ling H."/>
            <person name="Ma B."/>
            <person name="Shi X."/>
            <person name="Liu H."/>
            <person name="Dong L."/>
            <person name="Sun H."/>
            <person name="Cao Y."/>
            <person name="Gao Q."/>
            <person name="Zheng S."/>
            <person name="Li Y."/>
            <person name="Yu Y."/>
            <person name="Du H."/>
            <person name="Qi M."/>
            <person name="Li Y."/>
            <person name="Yu H."/>
            <person name="Cui Y."/>
            <person name="Wang N."/>
            <person name="Chen C."/>
            <person name="Wu H."/>
            <person name="Zhao Y."/>
            <person name="Zhang J."/>
            <person name="Li Y."/>
            <person name="Zhou W."/>
            <person name="Zhang B."/>
            <person name="Hu W."/>
            <person name="Eijk M."/>
            <person name="Tang J."/>
            <person name="Witsenboer H."/>
            <person name="Zhao S."/>
            <person name="Li Z."/>
            <person name="Zhang A."/>
            <person name="Wang D."/>
            <person name="Liang C."/>
        </authorList>
    </citation>
    <scope>NUCLEOTIDE SEQUENCE [LARGE SCALE GENOMIC DNA]</scope>
    <source>
        <strain evidence="1">cv. G1812</strain>
    </source>
</reference>
<evidence type="ECO:0000313" key="2">
    <source>
        <dbReference type="Proteomes" id="UP000015106"/>
    </source>
</evidence>
<sequence>MKTSNAFSLQHRIKRGRIWERLSTHASSMAPCFGSARDVRKKRVCLSIVSYITYAARAVKCQCLLSETHHFFCQNYLGLMVIHVLSNSWIKSDNTIPFLLSPPWEQVLINILTKVVVHMYLKFMVRYITVLDRFCQIEVRLQNLPSYI</sequence>
<accession>A0A8R7PAD3</accession>
<dbReference type="AlphaFoldDB" id="A0A8R7PAD3"/>
<reference evidence="2" key="1">
    <citation type="journal article" date="2013" name="Nature">
        <title>Draft genome of the wheat A-genome progenitor Triticum urartu.</title>
        <authorList>
            <person name="Ling H.Q."/>
            <person name="Zhao S."/>
            <person name="Liu D."/>
            <person name="Wang J."/>
            <person name="Sun H."/>
            <person name="Zhang C."/>
            <person name="Fan H."/>
            <person name="Li D."/>
            <person name="Dong L."/>
            <person name="Tao Y."/>
            <person name="Gao C."/>
            <person name="Wu H."/>
            <person name="Li Y."/>
            <person name="Cui Y."/>
            <person name="Guo X."/>
            <person name="Zheng S."/>
            <person name="Wang B."/>
            <person name="Yu K."/>
            <person name="Liang Q."/>
            <person name="Yang W."/>
            <person name="Lou X."/>
            <person name="Chen J."/>
            <person name="Feng M."/>
            <person name="Jian J."/>
            <person name="Zhang X."/>
            <person name="Luo G."/>
            <person name="Jiang Y."/>
            <person name="Liu J."/>
            <person name="Wang Z."/>
            <person name="Sha Y."/>
            <person name="Zhang B."/>
            <person name="Wu H."/>
            <person name="Tang D."/>
            <person name="Shen Q."/>
            <person name="Xue P."/>
            <person name="Zou S."/>
            <person name="Wang X."/>
            <person name="Liu X."/>
            <person name="Wang F."/>
            <person name="Yang Y."/>
            <person name="An X."/>
            <person name="Dong Z."/>
            <person name="Zhang K."/>
            <person name="Zhang X."/>
            <person name="Luo M.C."/>
            <person name="Dvorak J."/>
            <person name="Tong Y."/>
            <person name="Wang J."/>
            <person name="Yang H."/>
            <person name="Li Z."/>
            <person name="Wang D."/>
            <person name="Zhang A."/>
            <person name="Wang J."/>
        </authorList>
    </citation>
    <scope>NUCLEOTIDE SEQUENCE</scope>
    <source>
        <strain evidence="2">cv. G1812</strain>
    </source>
</reference>